<dbReference type="InterPro" id="IPR008271">
    <property type="entry name" value="Ser/Thr_kinase_AS"/>
</dbReference>
<feature type="domain" description="Protein kinase" evidence="18">
    <location>
        <begin position="96"/>
        <end position="397"/>
    </location>
</feature>
<evidence type="ECO:0000256" key="2">
    <source>
        <dbReference type="ARBA" id="ARBA00008536"/>
    </source>
</evidence>
<evidence type="ECO:0000256" key="6">
    <source>
        <dbReference type="ARBA" id="ARBA00022679"/>
    </source>
</evidence>
<evidence type="ECO:0000256" key="7">
    <source>
        <dbReference type="ARBA" id="ARBA00022692"/>
    </source>
</evidence>
<evidence type="ECO:0000259" key="18">
    <source>
        <dbReference type="PROSITE" id="PS50011"/>
    </source>
</evidence>
<gene>
    <name evidence="19" type="ORF">QYE76_007498</name>
</gene>
<dbReference type="PROSITE" id="PS50011">
    <property type="entry name" value="PROTEIN_KINASE_DOM"/>
    <property type="match status" value="1"/>
</dbReference>
<dbReference type="InterPro" id="IPR001245">
    <property type="entry name" value="Ser-Thr/Tyr_kinase_cat_dom"/>
</dbReference>
<dbReference type="Pfam" id="PF07714">
    <property type="entry name" value="PK_Tyr_Ser-Thr"/>
    <property type="match status" value="1"/>
</dbReference>
<dbReference type="InterPro" id="IPR013320">
    <property type="entry name" value="ConA-like_dom_sf"/>
</dbReference>
<keyword evidence="14 17" id="KW-0472">Membrane</keyword>
<evidence type="ECO:0000256" key="17">
    <source>
        <dbReference type="SAM" id="Phobius"/>
    </source>
</evidence>
<keyword evidence="7 17" id="KW-0812">Transmembrane</keyword>
<dbReference type="GO" id="GO:0051707">
    <property type="term" value="P:response to other organism"/>
    <property type="evidence" value="ECO:0007669"/>
    <property type="project" value="UniProtKB-ARBA"/>
</dbReference>
<dbReference type="Pfam" id="PF00139">
    <property type="entry name" value="Lectin_legB"/>
    <property type="match status" value="2"/>
</dbReference>
<dbReference type="GO" id="GO:0030246">
    <property type="term" value="F:carbohydrate binding"/>
    <property type="evidence" value="ECO:0007669"/>
    <property type="project" value="UniProtKB-KW"/>
</dbReference>
<dbReference type="PANTHER" id="PTHR27007">
    <property type="match status" value="1"/>
</dbReference>
<feature type="transmembrane region" description="Helical" evidence="17">
    <location>
        <begin position="240"/>
        <end position="257"/>
    </location>
</feature>
<dbReference type="SMART" id="SM00220">
    <property type="entry name" value="S_TKc"/>
    <property type="match status" value="1"/>
</dbReference>
<keyword evidence="8" id="KW-0732">Signal</keyword>
<dbReference type="InterPro" id="IPR001220">
    <property type="entry name" value="Legume_lectin_dom"/>
</dbReference>
<dbReference type="Gene3D" id="3.30.200.20">
    <property type="entry name" value="Phosphorylase Kinase, domain 1"/>
    <property type="match status" value="1"/>
</dbReference>
<evidence type="ECO:0000256" key="11">
    <source>
        <dbReference type="ARBA" id="ARBA00022777"/>
    </source>
</evidence>
<comment type="similarity">
    <text evidence="3">In the C-terminal section; belongs to the protein kinase superfamily. Ser/Thr protein kinase family.</text>
</comment>
<evidence type="ECO:0000256" key="12">
    <source>
        <dbReference type="ARBA" id="ARBA00022840"/>
    </source>
</evidence>
<dbReference type="GO" id="GO:0006952">
    <property type="term" value="P:defense response"/>
    <property type="evidence" value="ECO:0007669"/>
    <property type="project" value="UniProtKB-ARBA"/>
</dbReference>
<evidence type="ECO:0000256" key="1">
    <source>
        <dbReference type="ARBA" id="ARBA00004479"/>
    </source>
</evidence>
<keyword evidence="6" id="KW-0808">Transferase</keyword>
<evidence type="ECO:0000313" key="20">
    <source>
        <dbReference type="Proteomes" id="UP001231189"/>
    </source>
</evidence>
<evidence type="ECO:0000256" key="13">
    <source>
        <dbReference type="ARBA" id="ARBA00022989"/>
    </source>
</evidence>
<evidence type="ECO:0000256" key="15">
    <source>
        <dbReference type="ARBA" id="ARBA00023170"/>
    </source>
</evidence>
<dbReference type="FunFam" id="2.60.120.200:FF:000051">
    <property type="entry name" value="L-type lectin-domain containing receptor kinase V.9"/>
    <property type="match status" value="1"/>
</dbReference>
<dbReference type="SUPFAM" id="SSF49899">
    <property type="entry name" value="Concanavalin A-like lectins/glucanases"/>
    <property type="match status" value="2"/>
</dbReference>
<comment type="subcellular location">
    <subcellularLocation>
        <location evidence="1">Membrane</location>
        <topology evidence="1">Single-pass type I membrane protein</topology>
    </subcellularLocation>
</comment>
<comment type="caution">
    <text evidence="19">The sequence shown here is derived from an EMBL/GenBank/DDBJ whole genome shotgun (WGS) entry which is preliminary data.</text>
</comment>
<proteinExistence type="inferred from homology"/>
<dbReference type="InterPro" id="IPR050528">
    <property type="entry name" value="L-type_Lectin-RKs"/>
</dbReference>
<dbReference type="InterPro" id="IPR000719">
    <property type="entry name" value="Prot_kinase_dom"/>
</dbReference>
<comment type="similarity">
    <text evidence="2">In the N-terminal section; belongs to the leguminous lectin family.</text>
</comment>
<evidence type="ECO:0000256" key="10">
    <source>
        <dbReference type="ARBA" id="ARBA00022741"/>
    </source>
</evidence>
<dbReference type="GO" id="GO:0005524">
    <property type="term" value="F:ATP binding"/>
    <property type="evidence" value="ECO:0007669"/>
    <property type="project" value="UniProtKB-KW"/>
</dbReference>
<evidence type="ECO:0000256" key="5">
    <source>
        <dbReference type="ARBA" id="ARBA00022527"/>
    </source>
</evidence>
<evidence type="ECO:0000256" key="9">
    <source>
        <dbReference type="ARBA" id="ARBA00022734"/>
    </source>
</evidence>
<evidence type="ECO:0000256" key="8">
    <source>
        <dbReference type="ARBA" id="ARBA00022729"/>
    </source>
</evidence>
<reference evidence="19" key="1">
    <citation type="submission" date="2023-07" db="EMBL/GenBank/DDBJ databases">
        <title>A chromosome-level genome assembly of Lolium multiflorum.</title>
        <authorList>
            <person name="Chen Y."/>
            <person name="Copetti D."/>
            <person name="Kolliker R."/>
            <person name="Studer B."/>
        </authorList>
    </citation>
    <scope>NUCLEOTIDE SEQUENCE</scope>
    <source>
        <strain evidence="19">02402/16</strain>
        <tissue evidence="19">Leaf</tissue>
    </source>
</reference>
<dbReference type="SUPFAM" id="SSF56112">
    <property type="entry name" value="Protein kinase-like (PK-like)"/>
    <property type="match status" value="1"/>
</dbReference>
<dbReference type="Proteomes" id="UP001231189">
    <property type="component" value="Unassembled WGS sequence"/>
</dbReference>
<keyword evidence="11" id="KW-0418">Kinase</keyword>
<keyword evidence="20" id="KW-1185">Reference proteome</keyword>
<dbReference type="Gene3D" id="2.60.120.200">
    <property type="match status" value="2"/>
</dbReference>
<name>A0AAD8W578_LOLMU</name>
<dbReference type="EMBL" id="JAUUTY010000005">
    <property type="protein sequence ID" value="KAK1633183.1"/>
    <property type="molecule type" value="Genomic_DNA"/>
</dbReference>
<evidence type="ECO:0000256" key="4">
    <source>
        <dbReference type="ARBA" id="ARBA00012513"/>
    </source>
</evidence>
<dbReference type="CDD" id="cd06899">
    <property type="entry name" value="lectin_legume_LecRK_Arcelin_ConA"/>
    <property type="match status" value="1"/>
</dbReference>
<evidence type="ECO:0000256" key="3">
    <source>
        <dbReference type="ARBA" id="ARBA00010217"/>
    </source>
</evidence>
<keyword evidence="13 17" id="KW-1133">Transmembrane helix</keyword>
<keyword evidence="9" id="KW-0430">Lectin</keyword>
<keyword evidence="12" id="KW-0067">ATP-binding</keyword>
<dbReference type="PROSITE" id="PS00108">
    <property type="entry name" value="PROTEIN_KINASE_ST"/>
    <property type="match status" value="1"/>
</dbReference>
<dbReference type="InterPro" id="IPR011009">
    <property type="entry name" value="Kinase-like_dom_sf"/>
</dbReference>
<protein>
    <recommendedName>
        <fullName evidence="4">non-specific serine/threonine protein kinase</fullName>
        <ecNumber evidence="4">2.7.11.1</ecNumber>
    </recommendedName>
</protein>
<dbReference type="GO" id="GO:0004674">
    <property type="term" value="F:protein serine/threonine kinase activity"/>
    <property type="evidence" value="ECO:0007669"/>
    <property type="project" value="UniProtKB-KW"/>
</dbReference>
<keyword evidence="16" id="KW-0325">Glycoprotein</keyword>
<evidence type="ECO:0000313" key="19">
    <source>
        <dbReference type="EMBL" id="KAK1633183.1"/>
    </source>
</evidence>
<dbReference type="Gene3D" id="1.10.510.10">
    <property type="entry name" value="Transferase(Phosphotransferase) domain 1"/>
    <property type="match status" value="1"/>
</dbReference>
<dbReference type="EC" id="2.7.11.1" evidence="4"/>
<sequence>MQVWLECNEDSGQINVTLVPVNMVKPTKPLLCTNYNLSTVITDLAYVGFSSSTGSFIAKHYVLGWSFGMNRPAPSIDITRLPKLPRQVPKPLSKILEIILPIATATFVLVIGTIAILLIQRRLRYAEGMKEFVAEVVSIGHLQHRNLVSLHGYCHRKCELILVYEYMSNGRLDKYLYDQEKATLSWAQRFRIIKGIASGLLYLHEQWEKVVLHRDIKLSNVLLDDELNARLVIHLSSTKFFFLCFLLFFGIDLAFFSTTGDGKLLYLGFTGTSLTVDNAATITSNGLLELTNGSVNCKGHAFHPIPLHFRKSHDDTVQSFSVAFVFAIRSSYPIMSLHGMAFIIAPSTNFSDAVASQYLGFMNSQNNGNMSNHIFAVELDTILNIEFDDINDNHAGIDINNLHSIQSYPAGYYDNTYSSFQNMSLISGDAMQVWVDYNGEAKKISVTMAPIQMAKPTRPLISAYYDLSTVLKEPSYIGFSSSTSAADSRHYVLGWSFGMNKPAPVINIAQLPKLPRQVRSISQSSWKSFYQ</sequence>
<evidence type="ECO:0000256" key="16">
    <source>
        <dbReference type="ARBA" id="ARBA00023180"/>
    </source>
</evidence>
<keyword evidence="5" id="KW-0723">Serine/threonine-protein kinase</keyword>
<dbReference type="GO" id="GO:0016020">
    <property type="term" value="C:membrane"/>
    <property type="evidence" value="ECO:0007669"/>
    <property type="project" value="UniProtKB-SubCell"/>
</dbReference>
<feature type="transmembrane region" description="Helical" evidence="17">
    <location>
        <begin position="98"/>
        <end position="119"/>
    </location>
</feature>
<organism evidence="19 20">
    <name type="scientific">Lolium multiflorum</name>
    <name type="common">Italian ryegrass</name>
    <name type="synonym">Lolium perenne subsp. multiflorum</name>
    <dbReference type="NCBI Taxonomy" id="4521"/>
    <lineage>
        <taxon>Eukaryota</taxon>
        <taxon>Viridiplantae</taxon>
        <taxon>Streptophyta</taxon>
        <taxon>Embryophyta</taxon>
        <taxon>Tracheophyta</taxon>
        <taxon>Spermatophyta</taxon>
        <taxon>Magnoliopsida</taxon>
        <taxon>Liliopsida</taxon>
        <taxon>Poales</taxon>
        <taxon>Poaceae</taxon>
        <taxon>BOP clade</taxon>
        <taxon>Pooideae</taxon>
        <taxon>Poodae</taxon>
        <taxon>Poeae</taxon>
        <taxon>Poeae Chloroplast Group 2 (Poeae type)</taxon>
        <taxon>Loliodinae</taxon>
        <taxon>Loliinae</taxon>
        <taxon>Lolium</taxon>
    </lineage>
</organism>
<accession>A0AAD8W578</accession>
<keyword evidence="10" id="KW-0547">Nucleotide-binding</keyword>
<dbReference type="AlphaFoldDB" id="A0AAD8W578"/>
<keyword evidence="15" id="KW-0675">Receptor</keyword>
<evidence type="ECO:0000256" key="14">
    <source>
        <dbReference type="ARBA" id="ARBA00023136"/>
    </source>
</evidence>